<dbReference type="InterPro" id="IPR049680">
    <property type="entry name" value="FLVCR1-2_SLC49-like"/>
</dbReference>
<name>A0ABD6EZF8_9BILA</name>
<comment type="caution">
    <text evidence="6">The sequence shown here is derived from an EMBL/GenBank/DDBJ whole genome shotgun (WGS) entry which is preliminary data.</text>
</comment>
<dbReference type="EMBL" id="JBGFUD010012935">
    <property type="protein sequence ID" value="MFH4983589.1"/>
    <property type="molecule type" value="Genomic_DNA"/>
</dbReference>
<evidence type="ECO:0000256" key="5">
    <source>
        <dbReference type="SAM" id="Phobius"/>
    </source>
</evidence>
<dbReference type="PANTHER" id="PTHR10924:SF6">
    <property type="entry name" value="SOLUTE CARRIER FAMILY 49 MEMBER A3"/>
    <property type="match status" value="1"/>
</dbReference>
<reference evidence="6 7" key="1">
    <citation type="submission" date="2024-08" db="EMBL/GenBank/DDBJ databases">
        <title>Gnathostoma spinigerum genome.</title>
        <authorList>
            <person name="Gonzalez-Bertolin B."/>
            <person name="Monzon S."/>
            <person name="Zaballos A."/>
            <person name="Jimenez P."/>
            <person name="Dekumyoy P."/>
            <person name="Varona S."/>
            <person name="Cuesta I."/>
            <person name="Sumanam S."/>
            <person name="Adisakwattana P."/>
            <person name="Gasser R.B."/>
            <person name="Hernandez-Gonzalez A."/>
            <person name="Young N.D."/>
            <person name="Perteguer M.J."/>
        </authorList>
    </citation>
    <scope>NUCLEOTIDE SEQUENCE [LARGE SCALE GENOMIC DNA]</scope>
    <source>
        <strain evidence="6">AL3</strain>
        <tissue evidence="6">Liver</tissue>
    </source>
</reference>
<proteinExistence type="predicted"/>
<evidence type="ECO:0000256" key="2">
    <source>
        <dbReference type="ARBA" id="ARBA00022692"/>
    </source>
</evidence>
<dbReference type="SUPFAM" id="SSF103473">
    <property type="entry name" value="MFS general substrate transporter"/>
    <property type="match status" value="1"/>
</dbReference>
<evidence type="ECO:0000313" key="6">
    <source>
        <dbReference type="EMBL" id="MFH4983589.1"/>
    </source>
</evidence>
<feature type="transmembrane region" description="Helical" evidence="5">
    <location>
        <begin position="21"/>
        <end position="39"/>
    </location>
</feature>
<protein>
    <submittedName>
        <fullName evidence="6">Uncharacterized protein</fullName>
    </submittedName>
</protein>
<keyword evidence="3 5" id="KW-1133">Transmembrane helix</keyword>
<keyword evidence="4 5" id="KW-0472">Membrane</keyword>
<dbReference type="InterPro" id="IPR036259">
    <property type="entry name" value="MFS_trans_sf"/>
</dbReference>
<dbReference type="AlphaFoldDB" id="A0ABD6EZF8"/>
<evidence type="ECO:0000256" key="3">
    <source>
        <dbReference type="ARBA" id="ARBA00022989"/>
    </source>
</evidence>
<organism evidence="6 7">
    <name type="scientific">Gnathostoma spinigerum</name>
    <dbReference type="NCBI Taxonomy" id="75299"/>
    <lineage>
        <taxon>Eukaryota</taxon>
        <taxon>Metazoa</taxon>
        <taxon>Ecdysozoa</taxon>
        <taxon>Nematoda</taxon>
        <taxon>Chromadorea</taxon>
        <taxon>Rhabditida</taxon>
        <taxon>Spirurina</taxon>
        <taxon>Gnathostomatomorpha</taxon>
        <taxon>Gnathostomatoidea</taxon>
        <taxon>Gnathostomatidae</taxon>
        <taxon>Gnathostoma</taxon>
    </lineage>
</organism>
<evidence type="ECO:0000313" key="7">
    <source>
        <dbReference type="Proteomes" id="UP001608902"/>
    </source>
</evidence>
<evidence type="ECO:0000256" key="4">
    <source>
        <dbReference type="ARBA" id="ARBA00023136"/>
    </source>
</evidence>
<feature type="transmembrane region" description="Helical" evidence="5">
    <location>
        <begin position="45"/>
        <end position="64"/>
    </location>
</feature>
<keyword evidence="2 5" id="KW-0812">Transmembrane</keyword>
<sequence length="213" mass="23209">MYHVFIYSGIFVDRTKLYEETMKVSLALAVVIGLLFLQLTLHAGLAVPIAVCCFIFGVLGLATYPVGLEMSTECTFPVPETISTGLIVISGQIQSSVYLGLMKYFAKPLQPDYMDIQVCTTGEKSFASLPKDNTNCVIIFSGIATSLVLILIILFRPKYKRLMAEQNGTAKAKALLANEEKTGVINDKRVKVYLSKECSAAQPLTHGIVNSTG</sequence>
<dbReference type="Proteomes" id="UP001608902">
    <property type="component" value="Unassembled WGS sequence"/>
</dbReference>
<evidence type="ECO:0000256" key="1">
    <source>
        <dbReference type="ARBA" id="ARBA00004141"/>
    </source>
</evidence>
<dbReference type="PANTHER" id="PTHR10924">
    <property type="entry name" value="MAJOR FACILITATOR SUPERFAMILY PROTEIN-RELATED"/>
    <property type="match status" value="1"/>
</dbReference>
<comment type="subcellular location">
    <subcellularLocation>
        <location evidence="1">Membrane</location>
        <topology evidence="1">Multi-pass membrane protein</topology>
    </subcellularLocation>
</comment>
<accession>A0ABD6EZF8</accession>
<keyword evidence="7" id="KW-1185">Reference proteome</keyword>
<feature type="transmembrane region" description="Helical" evidence="5">
    <location>
        <begin position="137"/>
        <end position="155"/>
    </location>
</feature>
<dbReference type="GO" id="GO:0016020">
    <property type="term" value="C:membrane"/>
    <property type="evidence" value="ECO:0007669"/>
    <property type="project" value="UniProtKB-SubCell"/>
</dbReference>
<gene>
    <name evidence="6" type="ORF">AB6A40_010298</name>
</gene>